<evidence type="ECO:0000313" key="2">
    <source>
        <dbReference type="Proteomes" id="UP000317933"/>
    </source>
</evidence>
<proteinExistence type="predicted"/>
<dbReference type="Proteomes" id="UP000317933">
    <property type="component" value="Unassembled WGS sequence"/>
</dbReference>
<gene>
    <name evidence="1" type="ORF">EAH78_20200</name>
</gene>
<dbReference type="EMBL" id="RCZE01000009">
    <property type="protein sequence ID" value="TPG75862.1"/>
    <property type="molecule type" value="Genomic_DNA"/>
</dbReference>
<organism evidence="1 2">
    <name type="scientific">Pseudomonas arsenicoxydans</name>
    <dbReference type="NCBI Taxonomy" id="702115"/>
    <lineage>
        <taxon>Bacteria</taxon>
        <taxon>Pseudomonadati</taxon>
        <taxon>Pseudomonadota</taxon>
        <taxon>Gammaproteobacteria</taxon>
        <taxon>Pseudomonadales</taxon>
        <taxon>Pseudomonadaceae</taxon>
        <taxon>Pseudomonas</taxon>
    </lineage>
</organism>
<reference evidence="1 2" key="1">
    <citation type="journal article" date="2019" name="Environ. Microbiol.">
        <title>Species interactions and distinct microbial communities in high Arctic permafrost affected cryosols are associated with the CH4 and CO2 gas fluxes.</title>
        <authorList>
            <person name="Altshuler I."/>
            <person name="Hamel J."/>
            <person name="Turney S."/>
            <person name="Magnuson E."/>
            <person name="Levesque R."/>
            <person name="Greer C."/>
            <person name="Whyte L.G."/>
        </authorList>
    </citation>
    <scope>NUCLEOTIDE SEQUENCE [LARGE SCALE GENOMIC DNA]</scope>
    <source>
        <strain evidence="1 2">E3</strain>
    </source>
</reference>
<evidence type="ECO:0000313" key="1">
    <source>
        <dbReference type="EMBL" id="TPG75862.1"/>
    </source>
</evidence>
<comment type="caution">
    <text evidence="1">The sequence shown here is derived from an EMBL/GenBank/DDBJ whole genome shotgun (WGS) entry which is preliminary data.</text>
</comment>
<protein>
    <submittedName>
        <fullName evidence="1">Uncharacterized protein</fullName>
    </submittedName>
</protein>
<dbReference type="AlphaFoldDB" id="A0A502HR48"/>
<accession>A0A502HR48</accession>
<name>A0A502HR48_9PSED</name>
<sequence length="101" mass="11435">MCLEFDTLYRFANSHSSTPHNPCGSGLARESGVSVAEKLPDTKPSRASPLPHWTYREHRFAADRNPLCCIQDLAGMPYLRRRMAMALWEVCRRAASKRLDG</sequence>